<comment type="caution">
    <text evidence="2">The sequence shown here is derived from an EMBL/GenBank/DDBJ whole genome shotgun (WGS) entry which is preliminary data.</text>
</comment>
<reference evidence="2" key="1">
    <citation type="submission" date="2021-04" db="EMBL/GenBank/DDBJ databases">
        <authorList>
            <person name="Yoon J."/>
        </authorList>
    </citation>
    <scope>NUCLEOTIDE SEQUENCE</scope>
    <source>
        <strain evidence="2">KMU-90</strain>
    </source>
</reference>
<organism evidence="2 3">
    <name type="scientific">Thetidibacter halocola</name>
    <dbReference type="NCBI Taxonomy" id="2827239"/>
    <lineage>
        <taxon>Bacteria</taxon>
        <taxon>Pseudomonadati</taxon>
        <taxon>Pseudomonadota</taxon>
        <taxon>Alphaproteobacteria</taxon>
        <taxon>Rhodobacterales</taxon>
        <taxon>Roseobacteraceae</taxon>
        <taxon>Thetidibacter</taxon>
    </lineage>
</organism>
<evidence type="ECO:0000313" key="2">
    <source>
        <dbReference type="EMBL" id="MBS0123805.1"/>
    </source>
</evidence>
<name>A0A8J7WA50_9RHOB</name>
<keyword evidence="3" id="KW-1185">Reference proteome</keyword>
<dbReference type="InterPro" id="IPR007820">
    <property type="entry name" value="AbrB_fam"/>
</dbReference>
<dbReference type="EMBL" id="JAGTUU010000002">
    <property type="protein sequence ID" value="MBS0123805.1"/>
    <property type="molecule type" value="Genomic_DNA"/>
</dbReference>
<feature type="transmembrane region" description="Helical" evidence="1">
    <location>
        <begin position="21"/>
        <end position="41"/>
    </location>
</feature>
<dbReference type="PANTHER" id="PTHR38457:SF1">
    <property type="entry name" value="REGULATOR ABRB-RELATED"/>
    <property type="match status" value="1"/>
</dbReference>
<dbReference type="PIRSF" id="PIRSF038991">
    <property type="entry name" value="Protein_AbrB"/>
    <property type="match status" value="1"/>
</dbReference>
<proteinExistence type="predicted"/>
<keyword evidence="1" id="KW-1133">Transmembrane helix</keyword>
<feature type="transmembrane region" description="Helical" evidence="1">
    <location>
        <begin position="101"/>
        <end position="120"/>
    </location>
</feature>
<dbReference type="GO" id="GO:0016020">
    <property type="term" value="C:membrane"/>
    <property type="evidence" value="ECO:0007669"/>
    <property type="project" value="InterPro"/>
</dbReference>
<feature type="transmembrane region" description="Helical" evidence="1">
    <location>
        <begin position="218"/>
        <end position="240"/>
    </location>
</feature>
<feature type="transmembrane region" description="Helical" evidence="1">
    <location>
        <begin position="252"/>
        <end position="272"/>
    </location>
</feature>
<evidence type="ECO:0000313" key="3">
    <source>
        <dbReference type="Proteomes" id="UP000681356"/>
    </source>
</evidence>
<dbReference type="Proteomes" id="UP000681356">
    <property type="component" value="Unassembled WGS sequence"/>
</dbReference>
<protein>
    <submittedName>
        <fullName evidence="2">AbrB family transcriptional regulator</fullName>
    </submittedName>
</protein>
<dbReference type="Pfam" id="PF05145">
    <property type="entry name" value="AbrB"/>
    <property type="match status" value="1"/>
</dbReference>
<dbReference type="GO" id="GO:0010468">
    <property type="term" value="P:regulation of gene expression"/>
    <property type="evidence" value="ECO:0007669"/>
    <property type="project" value="InterPro"/>
</dbReference>
<dbReference type="PANTHER" id="PTHR38457">
    <property type="entry name" value="REGULATOR ABRB-RELATED"/>
    <property type="match status" value="1"/>
</dbReference>
<sequence length="370" mass="38627">MRPVVYTWIQKRQGSPMPTILIRRAGTVALALAGVAVFWALSLPLPFLFGPMFACLGAALLGAPLKGLGVVSKAARTILGVAVGASITPEVLHQLPQMAGSVAFVPLYILAIGLVGVPFFHKVCGFDRPTAYFAAMPGGLQDMVLFGQEAGADVRALSLIHATRVLVIVTIVPIMLIWVFDSPLSQPIGAPASELPAWELALMAVAAIGGWKVGERVGLFGAGIIGPMIVTAILSLSGVIEHRPPAEAILAAQYFIGIGIGVGYVGVTLYELRRDVLAGMLYVVILAILAFIVTEIVVILGLASPIEGFLSFAPGGQAEMTVLAIVAGADLGFVVVHHLVRLMLVILGAPIAASMLGLRGRKSVQSPPQK</sequence>
<keyword evidence="1" id="KW-0472">Membrane</keyword>
<feature type="transmembrane region" description="Helical" evidence="1">
    <location>
        <begin position="195"/>
        <end position="211"/>
    </location>
</feature>
<evidence type="ECO:0000256" key="1">
    <source>
        <dbReference type="SAM" id="Phobius"/>
    </source>
</evidence>
<feature type="transmembrane region" description="Helical" evidence="1">
    <location>
        <begin position="162"/>
        <end position="180"/>
    </location>
</feature>
<keyword evidence="1" id="KW-0812">Transmembrane</keyword>
<dbReference type="AlphaFoldDB" id="A0A8J7WA50"/>
<accession>A0A8J7WA50</accession>
<gene>
    <name evidence="2" type="ORF">KB874_06615</name>
</gene>
<feature type="transmembrane region" description="Helical" evidence="1">
    <location>
        <begin position="279"/>
        <end position="303"/>
    </location>
</feature>